<feature type="signal peptide" evidence="1">
    <location>
        <begin position="1"/>
        <end position="23"/>
    </location>
</feature>
<dbReference type="InterPro" id="IPR011050">
    <property type="entry name" value="Pectin_lyase_fold/virulence"/>
</dbReference>
<dbReference type="CDD" id="cd14251">
    <property type="entry name" value="PL-6"/>
    <property type="match status" value="1"/>
</dbReference>
<dbReference type="Gene3D" id="2.160.20.10">
    <property type="entry name" value="Single-stranded right-handed beta-helix, Pectin lyase-like"/>
    <property type="match status" value="1"/>
</dbReference>
<sequence length="456" mass="50625">MKLNFYASLVLICGLQYSSCAKAIEADSLSQKLQVQVNAIGAKTYTVANAAELNALTLAPGDKVVMKVGEWKSQLINFKAKGTAENPITLVAETKGQVVLTGNSNLKIDGEWLVVDGLSFKNGFSLKDDVVIFTKNTSNSRLTNTSIENYNPNDKTVDYKWVSLYGKRNRVDHCSISGKTHQGTTLVVWLDDKPNYHQIDHNYFGPRPDLENNGGETIRIGTSTYSMNDSYTTVENNIFDKCNGEIEIISIKSGYNRILNNLFYECAGTVTFRHGNNSEVSNNYFIGNNLTNTGGVRIIGENQKVHGNYLYKISGRTLRSAISVMNAYQNPALNDYWQVKNADIQNNIIVSSKEAFVLGAGKDDKRIVAPNGVTITNNYVINPNALLVSQDEPKNLKIENNQLDGGTLITGFVKMGNDLQLSDGIWQKKTALKKPFWLNTVVGPDWKKDNRSFIFK</sequence>
<dbReference type="Pfam" id="PF14592">
    <property type="entry name" value="Chondroitinas_B"/>
    <property type="match status" value="1"/>
</dbReference>
<dbReference type="RefSeq" id="WP_138724179.1">
    <property type="nucleotide sequence ID" value="NZ_SSHJ02000008.1"/>
</dbReference>
<reference evidence="2 3" key="1">
    <citation type="submission" date="2024-12" db="EMBL/GenBank/DDBJ databases">
        <authorList>
            <person name="Hu S."/>
        </authorList>
    </citation>
    <scope>NUCLEOTIDE SEQUENCE [LARGE SCALE GENOMIC DNA]</scope>
    <source>
        <strain evidence="2 3">THG-T11</strain>
    </source>
</reference>
<dbReference type="Proteomes" id="UP001517247">
    <property type="component" value="Unassembled WGS sequence"/>
</dbReference>
<keyword evidence="1" id="KW-0732">Signal</keyword>
<accession>A0ABW9JAG3</accession>
<dbReference type="InterPro" id="IPR039513">
    <property type="entry name" value="PL-6"/>
</dbReference>
<proteinExistence type="predicted"/>
<dbReference type="SUPFAM" id="SSF51126">
    <property type="entry name" value="Pectin lyase-like"/>
    <property type="match status" value="1"/>
</dbReference>
<comment type="caution">
    <text evidence="2">The sequence shown here is derived from an EMBL/GenBank/DDBJ whole genome shotgun (WGS) entry which is preliminary data.</text>
</comment>
<keyword evidence="3" id="KW-1185">Reference proteome</keyword>
<dbReference type="InterPro" id="IPR012334">
    <property type="entry name" value="Pectin_lyas_fold"/>
</dbReference>
<gene>
    <name evidence="2" type="ORF">E6A44_016035</name>
</gene>
<feature type="chain" id="PRO_5046953675" evidence="1">
    <location>
        <begin position="24"/>
        <end position="456"/>
    </location>
</feature>
<keyword evidence="2" id="KW-0456">Lyase</keyword>
<organism evidence="2 3">
    <name type="scientific">Pedobacter ureilyticus</name>
    <dbReference type="NCBI Taxonomy" id="1393051"/>
    <lineage>
        <taxon>Bacteria</taxon>
        <taxon>Pseudomonadati</taxon>
        <taxon>Bacteroidota</taxon>
        <taxon>Sphingobacteriia</taxon>
        <taxon>Sphingobacteriales</taxon>
        <taxon>Sphingobacteriaceae</taxon>
        <taxon>Pedobacter</taxon>
    </lineage>
</organism>
<dbReference type="GO" id="GO:0016829">
    <property type="term" value="F:lyase activity"/>
    <property type="evidence" value="ECO:0007669"/>
    <property type="project" value="UniProtKB-KW"/>
</dbReference>
<dbReference type="EMBL" id="SSHJ02000008">
    <property type="protein sequence ID" value="MFN0257100.1"/>
    <property type="molecule type" value="Genomic_DNA"/>
</dbReference>
<evidence type="ECO:0000313" key="3">
    <source>
        <dbReference type="Proteomes" id="UP001517247"/>
    </source>
</evidence>
<name>A0ABW9JAG3_9SPHI</name>
<evidence type="ECO:0000313" key="2">
    <source>
        <dbReference type="EMBL" id="MFN0257100.1"/>
    </source>
</evidence>
<protein>
    <submittedName>
        <fullName evidence="2">Polysaccharide lyase 6 family protein</fullName>
    </submittedName>
</protein>
<evidence type="ECO:0000256" key="1">
    <source>
        <dbReference type="SAM" id="SignalP"/>
    </source>
</evidence>